<sequence length="2401" mass="271412">MANNSKRYTEVVPTSHGTGIFQFDKDGQTALHLAQINAHAETSSLIMPNYQATQELIGVLRKNLLDAAETGTLYDKDIFFAKISSISERKVLNGESQSDEGVFMKAVKHGHLEFARDLLIFHDHSLQDAETGDTALHYAVRTGERDVIELVLDNFCFLMSCKNKLGQTPIHIASTNGYTEVVSALISHGADIFQFDKDGHTALHLAQINAHTETSNLIISNYQATQELIGVLRKNLLDAAETGTLQDKDIFFAKISSILESKVLNGENNDDEGVFMKSVKHGNLDFARDLLRFHNHSLQEASTGDTALHFAVRTGEKDIIKLVLDNFCFLMSCKNKLGQLPIHVACFDGDSEVIKTLLYFEYPKEHFDEIENFEFKLPLIDAKKETTEACPFHLDVYDSNGKTSLMMTCSFSNEPILRLLLQAGANPNLPIALTDDDILNMSSSTEMVRCIGSGALIEACRTKNLTFVKILLHYGAYDHENKALSLAVTNECEDISSLLLSKLSFPDNEHSVNKKIFQPTSHIPPAVLLNWKNCNLSNFPAEFILASVTRISPKIKTTRAAYASLTKLDLSENLLTSVPSVTLLLPSLKFLNLSNNRITSFEKIDSFQTTVLSLETLILTKNELEELPGQVFSSIHFPVLKSLNASHNKIKLLPCNIWSATTLKDLNLSNNEIDTLPSTVVLFDRHARPGISSPKKTAKQIIKNMLIPTTMDARQTSPAEEATEVNEREVELKRVNLWQNNLSLLKFDLEEEEVAVDKSELNCLSSLNLAGNKFKEMPINLSCVCPRLVKLDISNNQLTSIGPIECLPHRLRHLDVSKNNLAKAFDPLTRHHMNCFATNGMSINNNSSRNPRSRSKSVARNRRSLSVIRNLPETISKTNQPDICIHKEHKQLDCLKSLNISYNQIKNIPIFLPSLCILSTPENKNLVKSSLIFPNISTVEIAANFLDHVPSAISNLQLLTSLNLQSNTLLTKLPAELGMLDKLWSLQLKDCPIKDYTIKALLEAPNYKTVDILAHLRSKLEDSRLHNHLKLIILGDQESGKTSLLNNLMGEGSILSRRLSPNALQCYEWGMEPFRKSKTEQSFGPIIFRSWDLPGSILSRRLSPNALQCYEWGMEPFRKSKTEQSFGPIIFRSWDLPGQKELSSIHQYLLTRRAIYIVSWNLNDQEAHAFTQIQDWLVKIQARAPNCPVIIVGTHFDDILANLGKFPPNYIEYLEAKIKERFINISDSEKKGLPKVFDIFFVSNKTKFNIKSLFNILYKAAYELKIAGGKIKALEQKIPSTFIAFERIILKIRDTLINSGREPLMLLSDLKIFANEKMIEKYGKSFRNDNEFENACKFLHETGTLINFDDVSLREYVFLDVQWLFDVLSKIITMKEVIANYGIMEISVFMKLTAKLCNQLAQQRKSGEKIGSRLVGALVDLFHKFELGLTFQSKYILLPSLLPGEYEKVAGYPGTDVKLKVKFQSWDITRSLKLINESQMILESHNMTSSIISPRFKSIVSKLSLDDAKDALMSSFRKRDSESPSKPSLPVLDEGYVLNSMEDIQTFQMSVKKMNNLRITRLFAVQYVPYGFWPRLITRILDDFRISSIIGTLFHTNKTGISLQTLKMIADSKFSNAEWTLWKTGIESNAFSENIFCLKQFLAMADIKDVPYDQLTLMSKDETDTWRPFIMNDYFMIELRIPYLQFTVNVNDRIGTFETNPVVAAQLTAIVSNIIDTLLEDWYPALGTRFVHTSEGRYLINRLVPCTRCLMDIKNQPKSKQSQDDSDIHTVKQMPSKSTTMYNLPLLSSESSPKLYAFTIEECILKFHDSVIMKCPQHNMVDVRQVSPDSAFLDISKDLIINCENLRKSKLIGRGSFGFVFFGSVKLKNDFIPEAALKMLEPVDPGNNSDEATINTYKISHQMWQRDPLQHCCKAYCTIRQELSVLFHLKHKNITTLLGICVRPLTLVIELAPMGSLDSLLSTYRKNGVHLKLSVIQETVVQISKALEYLHLNHIIYKDLKCENVLVWQFPYPFTTLKEVALKLGDYGISRCSNGSGKLKGFGGTECFMAPEMIRYNGEQEYNSKIDCFSFGMFIYELLSLRLPFEGQEQFKELILEGGRPQLFENDLLNPSNYLDLMVTCWNHSSEDRPTSSEIVSIATAPEFRFILDVVVIPETSLEIFTNSISFLKTEQTSTASYDNIIDEMFGNIWINSSNSSIYSIKYNATGFLECKNFALIKTSAKVTSMCHILGAVWVADSNGIVKIFSESNFVEICSFPVNLLVKKPIQNRSIVQQMVAIPENKDLILFVLQYTIMIVSAKDGLSQPVAISQIQLTNSLFSVIIPTFSNDKKQIWTGHDSGLLYCHFLNENNQFTFSSSLSHSDMSGKDVGTIVRMYHSTLSEETCVWTNAENEPTVFLWSGK</sequence>
<accession>A0AC35THI1</accession>
<protein>
    <submittedName>
        <fullName evidence="2">Non-specific serine/threonine protein kinase</fullName>
    </submittedName>
</protein>
<evidence type="ECO:0000313" key="2">
    <source>
        <dbReference type="WBParaSite" id="RSKR_0000058700.1"/>
    </source>
</evidence>
<evidence type="ECO:0000313" key="1">
    <source>
        <dbReference type="Proteomes" id="UP000095286"/>
    </source>
</evidence>
<reference evidence="2" key="1">
    <citation type="submission" date="2016-11" db="UniProtKB">
        <authorList>
            <consortium name="WormBaseParasite"/>
        </authorList>
    </citation>
    <scope>IDENTIFICATION</scope>
    <source>
        <strain evidence="2">KR3021</strain>
    </source>
</reference>
<organism evidence="1 2">
    <name type="scientific">Rhabditophanes sp. KR3021</name>
    <dbReference type="NCBI Taxonomy" id="114890"/>
    <lineage>
        <taxon>Eukaryota</taxon>
        <taxon>Metazoa</taxon>
        <taxon>Ecdysozoa</taxon>
        <taxon>Nematoda</taxon>
        <taxon>Chromadorea</taxon>
        <taxon>Rhabditida</taxon>
        <taxon>Tylenchina</taxon>
        <taxon>Panagrolaimomorpha</taxon>
        <taxon>Strongyloidoidea</taxon>
        <taxon>Alloionematidae</taxon>
        <taxon>Rhabditophanes</taxon>
    </lineage>
</organism>
<dbReference type="Proteomes" id="UP000095286">
    <property type="component" value="Unplaced"/>
</dbReference>
<name>A0AC35THI1_9BILA</name>
<dbReference type="WBParaSite" id="RSKR_0000058700.1">
    <property type="protein sequence ID" value="RSKR_0000058700.1"/>
    <property type="gene ID" value="RSKR_0000058700"/>
</dbReference>
<proteinExistence type="predicted"/>